<proteinExistence type="predicted"/>
<name>A0ACC1I511_9FUNG</name>
<comment type="caution">
    <text evidence="1">The sequence shown here is derived from an EMBL/GenBank/DDBJ whole genome shotgun (WGS) entry which is preliminary data.</text>
</comment>
<accession>A0ACC1I511</accession>
<reference evidence="1" key="1">
    <citation type="submission" date="2022-07" db="EMBL/GenBank/DDBJ databases">
        <title>Phylogenomic reconstructions and comparative analyses of Kickxellomycotina fungi.</title>
        <authorList>
            <person name="Reynolds N.K."/>
            <person name="Stajich J.E."/>
            <person name="Barry K."/>
            <person name="Grigoriev I.V."/>
            <person name="Crous P."/>
            <person name="Smith M.E."/>
        </authorList>
    </citation>
    <scope>NUCLEOTIDE SEQUENCE</scope>
    <source>
        <strain evidence="1">Benny 63K</strain>
    </source>
</reference>
<evidence type="ECO:0000313" key="1">
    <source>
        <dbReference type="EMBL" id="KAJ1886275.1"/>
    </source>
</evidence>
<protein>
    <submittedName>
        <fullName evidence="1">Uncharacterized protein</fullName>
    </submittedName>
</protein>
<sequence length="282" mass="32808">MLSTSSPNYQTDQTDMTNTKTDTEQAFRAMRLHNEEMSMERNIGDMLPMLLPNDRDDQNAQFKVGQWVDNIKSILTDEQVETKLWVRIACRKIPIEKRVEFKEWATKNGRRNEDMDALRDFLLESYVSAATRLDVWRRFRALKTPTNLAELDQYVDQFKTYVILLGMKLEDEYTALFFSDKLPLDVMDKLVANLAPKDTVKFVDLVTRAQSFFHVYKNVGIPMEVDALNTPRRPGLPPYSRISKFCTLDEYNERAKANVCLACGQDHILRHCPKNRPNATRN</sequence>
<gene>
    <name evidence="1" type="ORF">LPJ66_009710</name>
</gene>
<organism evidence="1 2">
    <name type="scientific">Kickxella alabastrina</name>
    <dbReference type="NCBI Taxonomy" id="61397"/>
    <lineage>
        <taxon>Eukaryota</taxon>
        <taxon>Fungi</taxon>
        <taxon>Fungi incertae sedis</taxon>
        <taxon>Zoopagomycota</taxon>
        <taxon>Kickxellomycotina</taxon>
        <taxon>Kickxellomycetes</taxon>
        <taxon>Kickxellales</taxon>
        <taxon>Kickxellaceae</taxon>
        <taxon>Kickxella</taxon>
    </lineage>
</organism>
<dbReference type="EMBL" id="JANBPG010002303">
    <property type="protein sequence ID" value="KAJ1886275.1"/>
    <property type="molecule type" value="Genomic_DNA"/>
</dbReference>
<keyword evidence="2" id="KW-1185">Reference proteome</keyword>
<dbReference type="Proteomes" id="UP001150581">
    <property type="component" value="Unassembled WGS sequence"/>
</dbReference>
<evidence type="ECO:0000313" key="2">
    <source>
        <dbReference type="Proteomes" id="UP001150581"/>
    </source>
</evidence>